<comment type="subcellular location">
    <subcellularLocation>
        <location evidence="1">Secreted</location>
    </subcellularLocation>
</comment>
<dbReference type="InterPro" id="IPR002126">
    <property type="entry name" value="Cadherin-like_dom"/>
</dbReference>
<dbReference type="PANTHER" id="PTHR38340">
    <property type="entry name" value="S-LAYER PROTEIN"/>
    <property type="match status" value="1"/>
</dbReference>
<evidence type="ECO:0000256" key="2">
    <source>
        <dbReference type="ARBA" id="ARBA00022525"/>
    </source>
</evidence>
<dbReference type="SUPFAM" id="SSF51120">
    <property type="entry name" value="beta-Roll"/>
    <property type="match status" value="5"/>
</dbReference>
<dbReference type="CDD" id="cd11304">
    <property type="entry name" value="Cadherin_repeat"/>
    <property type="match status" value="1"/>
</dbReference>
<feature type="domain" description="Cadherin" evidence="3">
    <location>
        <begin position="854"/>
        <end position="941"/>
    </location>
</feature>
<dbReference type="InterPro" id="IPR015919">
    <property type="entry name" value="Cadherin-like_sf"/>
</dbReference>
<evidence type="ECO:0000259" key="3">
    <source>
        <dbReference type="PROSITE" id="PS50268"/>
    </source>
</evidence>
<dbReference type="InterPro" id="IPR050557">
    <property type="entry name" value="RTX_toxin/Mannuronan_C5-epim"/>
</dbReference>
<dbReference type="Pfam" id="PF00353">
    <property type="entry name" value="HemolysinCabind"/>
    <property type="match status" value="6"/>
</dbReference>
<dbReference type="PANTHER" id="PTHR38340:SF1">
    <property type="entry name" value="S-LAYER PROTEIN"/>
    <property type="match status" value="1"/>
</dbReference>
<accession>A0ABS0HSB7</accession>
<sequence length="1101" mass="114839">MTSLANGGYVIGWREGNIIKLQIFDGAGNPSGGVFPIDAGSTANQTYLNIQAAGSDGSFVVTWTEVDTPSGGSTSYDVKARVFKPNAAGVFTPGNIHTVSENGTAEQTVNAALATRPEGGFVSAYMQGSSIVFAMHGEDGQKLTNGTLTVDTGVNPEVTRIRPNKYVVSYSEAGEIHFRIINTSSGSPVFEGAEGTAGAGFRGEVVAILDPNGIPNGKFTVVSYTTVSHPSPTGNWEKIVFTTHNEDGTVQRQSTKITDWATGSEDIMNVTALRGGRFAVTYTGSKADDGRLSEYEFIMLKIVEADGSVSAPFVLSAKDDQSFPTISEMADGRLVATWQDWTRGNSAIASKIVDPRIAGVTVNGTEGADIYYGTNIVDKVDRLNGYAGTDSLYGGAGDDFLDGGAGADRLDGGTGYNWASYSTAAVIGTSEGVTVNLNNTSENRSEAIGDQYINIHALEGSNFDDKLTGYATVGTALNGGEGADTLIGGTGNDDLIGSNGDDILIGGGGDDGYFAGQGTDTVSYENAKAGIALYLVDWDKNKGDAAGDRFDYSEIEIYVGTAFNDVMSAYEDQKSDIFYGGKGQDILLGRVGSDELYGEDGDDTLDGGEGGDVLDGGAGFNYATYETHGNGVRADLSGGAGTGQASGDTYVNIQGLIGGAGNDTLIGSDTSEVNVLIGGAGADRLDGLGGHDVASYITSGKGLEINLANTSLSSDDARNDTYIGIDAWDGSNYADTISGREVNDEIYGKDGADRISGLGGHDHLQGDGGNDTLIGGAGNDTLVGGAGMNTGVFSGAFGDYTITRSGNTVTVAHKSGTDTDTLTNVRQLEFAGGVKQFINEAPTGLSLSNNVMVENAPVRAVVGTLAATDADGDVLTYSLAAGSSGAFAIEGNSLVVASPLDFETRPLHSLTIVASDAYGGTTSLNVNISVANFTGETTPFTIRGTSRADALRGEAGNDTIYGSTGNDTLYGEAGNDRIFSGTGNDRLYGGSGKDTFVFDTRLSKSTNVDRVYDFRSADDSFYLDNKYFTKLGSGSLSKPKKFKADMFVEGRKAQDAEDRIVYDKNTGKLYYDQDGTGSKAQIQIATISNKTKLYYHDFYVI</sequence>
<proteinExistence type="predicted"/>
<dbReference type="InterPro" id="IPR001343">
    <property type="entry name" value="Hemolysn_Ca-bd"/>
</dbReference>
<gene>
    <name evidence="4" type="ORF">I2H36_10025</name>
</gene>
<keyword evidence="2" id="KW-0964">Secreted</keyword>
<dbReference type="PROSITE" id="PS00330">
    <property type="entry name" value="HEMOLYSIN_CALCIUM"/>
    <property type="match status" value="5"/>
</dbReference>
<dbReference type="InterPro" id="IPR018511">
    <property type="entry name" value="Hemolysin-typ_Ca-bd_CS"/>
</dbReference>
<dbReference type="SUPFAM" id="SSF49313">
    <property type="entry name" value="Cadherin-like"/>
    <property type="match status" value="1"/>
</dbReference>
<evidence type="ECO:0000256" key="1">
    <source>
        <dbReference type="ARBA" id="ARBA00004613"/>
    </source>
</evidence>
<keyword evidence="5" id="KW-1185">Reference proteome</keyword>
<dbReference type="Gene3D" id="2.150.10.10">
    <property type="entry name" value="Serralysin-like metalloprotease, C-terminal"/>
    <property type="match status" value="6"/>
</dbReference>
<dbReference type="PROSITE" id="PS50268">
    <property type="entry name" value="CADHERIN_2"/>
    <property type="match status" value="1"/>
</dbReference>
<dbReference type="SMART" id="SM00112">
    <property type="entry name" value="CA"/>
    <property type="match status" value="1"/>
</dbReference>
<dbReference type="Pfam" id="PF00028">
    <property type="entry name" value="Cadherin"/>
    <property type="match status" value="1"/>
</dbReference>
<evidence type="ECO:0000313" key="4">
    <source>
        <dbReference type="EMBL" id="MBF9196376.1"/>
    </source>
</evidence>
<dbReference type="EMBL" id="JADQDN010000004">
    <property type="protein sequence ID" value="MBF9196376.1"/>
    <property type="molecule type" value="Genomic_DNA"/>
</dbReference>
<dbReference type="PRINTS" id="PR00313">
    <property type="entry name" value="CABNDNGRPT"/>
</dbReference>
<dbReference type="RefSeq" id="WP_196263751.1">
    <property type="nucleotide sequence ID" value="NZ_JADQDN010000004.1"/>
</dbReference>
<evidence type="ECO:0000313" key="5">
    <source>
        <dbReference type="Proteomes" id="UP000611708"/>
    </source>
</evidence>
<comment type="caution">
    <text evidence="4">The sequence shown here is derived from an EMBL/GenBank/DDBJ whole genome shotgun (WGS) entry which is preliminary data.</text>
</comment>
<name>A0ABS0HSB7_9HYPH</name>
<reference evidence="4 5" key="1">
    <citation type="submission" date="2020-11" db="EMBL/GenBank/DDBJ databases">
        <authorList>
            <person name="Kim M.K."/>
        </authorList>
    </citation>
    <scope>NUCLEOTIDE SEQUENCE [LARGE SCALE GENOMIC DNA]</scope>
    <source>
        <strain evidence="4 5">BT290</strain>
    </source>
</reference>
<dbReference type="Proteomes" id="UP000611708">
    <property type="component" value="Unassembled WGS sequence"/>
</dbReference>
<protein>
    <submittedName>
        <fullName evidence="4">Cadherin domain-containing protein</fullName>
    </submittedName>
</protein>
<dbReference type="InterPro" id="IPR011049">
    <property type="entry name" value="Serralysin-like_metalloprot_C"/>
</dbReference>
<organism evidence="4 5">
    <name type="scientific">Microvirga terrestris</name>
    <dbReference type="NCBI Taxonomy" id="2791024"/>
    <lineage>
        <taxon>Bacteria</taxon>
        <taxon>Pseudomonadati</taxon>
        <taxon>Pseudomonadota</taxon>
        <taxon>Alphaproteobacteria</taxon>
        <taxon>Hyphomicrobiales</taxon>
        <taxon>Methylobacteriaceae</taxon>
        <taxon>Microvirga</taxon>
    </lineage>
</organism>